<evidence type="ECO:0000313" key="1">
    <source>
        <dbReference type="EMBL" id="KRP86932.1"/>
    </source>
</evidence>
<dbReference type="AlphaFoldDB" id="A0A0R3BUS5"/>
<name>A0A0R3BUS5_9BRAD</name>
<sequence>MRRALFLLLARQIGSIALAQHGEEDLLDIGWEILGVDRPVAYDRCSQPFAGAARNVVVSPWPFGASPMARGLTLAEA</sequence>
<proteinExistence type="predicted"/>
<accession>A0A0R3BUS5</accession>
<dbReference type="Proteomes" id="UP000051380">
    <property type="component" value="Unassembled WGS sequence"/>
</dbReference>
<comment type="caution">
    <text evidence="1">The sequence shown here is derived from an EMBL/GenBank/DDBJ whole genome shotgun (WGS) entry which is preliminary data.</text>
</comment>
<protein>
    <submittedName>
        <fullName evidence="1">Uncharacterized protein</fullName>
    </submittedName>
</protein>
<evidence type="ECO:0000313" key="2">
    <source>
        <dbReference type="Proteomes" id="UP000051380"/>
    </source>
</evidence>
<organism evidence="1 2">
    <name type="scientific">Bradyrhizobium yuanmingense</name>
    <dbReference type="NCBI Taxonomy" id="108015"/>
    <lineage>
        <taxon>Bacteria</taxon>
        <taxon>Pseudomonadati</taxon>
        <taxon>Pseudomonadota</taxon>
        <taxon>Alphaproteobacteria</taxon>
        <taxon>Hyphomicrobiales</taxon>
        <taxon>Nitrobacteraceae</taxon>
        <taxon>Bradyrhizobium</taxon>
    </lineage>
</organism>
<gene>
    <name evidence="1" type="ORF">AOQ72_02855</name>
</gene>
<reference evidence="1 2" key="1">
    <citation type="submission" date="2015-09" db="EMBL/GenBank/DDBJ databases">
        <title>Draft Genome Sequence of the Strain BR 3267 (Bradyrhizobium yuanmingense) recommended as inoculant for cowpea in Brazil.</title>
        <authorList>
            <person name="Simoes-Araujo J.L."/>
            <person name="Zilli J.E."/>
        </authorList>
    </citation>
    <scope>NUCLEOTIDE SEQUENCE [LARGE SCALE GENOMIC DNA]</scope>
    <source>
        <strain evidence="1 2">BR3267</strain>
    </source>
</reference>
<dbReference type="EMBL" id="LJYF01000048">
    <property type="protein sequence ID" value="KRP86932.1"/>
    <property type="molecule type" value="Genomic_DNA"/>
</dbReference>